<dbReference type="Pfam" id="PF00379">
    <property type="entry name" value="Chitin_bind_4"/>
    <property type="match status" value="1"/>
</dbReference>
<dbReference type="PROSITE" id="PS51155">
    <property type="entry name" value="CHIT_BIND_RR_2"/>
    <property type="match status" value="1"/>
</dbReference>
<dbReference type="InterPro" id="IPR000618">
    <property type="entry name" value="Insect_cuticle"/>
</dbReference>
<evidence type="ECO:0008006" key="4">
    <source>
        <dbReference type="Google" id="ProtNLM"/>
    </source>
</evidence>
<dbReference type="FunCoup" id="A0A1V9XKN2">
    <property type="interactions" value="11"/>
</dbReference>
<name>A0A1V9XKN2_9ACAR</name>
<dbReference type="GO" id="GO:0062129">
    <property type="term" value="C:chitin-based extracellular matrix"/>
    <property type="evidence" value="ECO:0007669"/>
    <property type="project" value="TreeGrafter"/>
</dbReference>
<comment type="caution">
    <text evidence="2">The sequence shown here is derived from an EMBL/GenBank/DDBJ whole genome shotgun (WGS) entry which is preliminary data.</text>
</comment>
<dbReference type="OrthoDB" id="6430831at2759"/>
<keyword evidence="3" id="KW-1185">Reference proteome</keyword>
<dbReference type="GO" id="GO:0008010">
    <property type="term" value="F:structural constituent of chitin-based larval cuticle"/>
    <property type="evidence" value="ECO:0007669"/>
    <property type="project" value="TreeGrafter"/>
</dbReference>
<gene>
    <name evidence="2" type="ORF">BIW11_09311</name>
</gene>
<evidence type="ECO:0000313" key="2">
    <source>
        <dbReference type="EMBL" id="OQR74094.1"/>
    </source>
</evidence>
<dbReference type="STRING" id="418985.A0A1V9XKN2"/>
<dbReference type="AlphaFoldDB" id="A0A1V9XKN2"/>
<dbReference type="Proteomes" id="UP000192247">
    <property type="component" value="Unassembled WGS sequence"/>
</dbReference>
<sequence length="224" mass="24238">MLRGVLVKWRSAVTVEEVHLTKMKVVRQMLYFGALAAAGAAAASTSRSPDATPTIAVRAAGESAPRKFITPEAQDLPPFQRQQLDDGESGIPQPYDFGYNIQDEFGNNQFRQENADNRGAVRGSYGYTDALGLYRRVEYIADENGFRAEVKSNEPGVKGDQPANAHFTVDEVPQNVVRTLPTGDDHHHGEGAALRLYPASRISPNAAVRFVSAPPRASAAAKAS</sequence>
<evidence type="ECO:0000256" key="1">
    <source>
        <dbReference type="PROSITE-ProRule" id="PRU00497"/>
    </source>
</evidence>
<dbReference type="PANTHER" id="PTHR10380">
    <property type="entry name" value="CUTICLE PROTEIN"/>
    <property type="match status" value="1"/>
</dbReference>
<evidence type="ECO:0000313" key="3">
    <source>
        <dbReference type="Proteomes" id="UP000192247"/>
    </source>
</evidence>
<dbReference type="PANTHER" id="PTHR10380:SF235">
    <property type="entry name" value="CUTICULAR PROTEIN 73D, ISOFORM B"/>
    <property type="match status" value="1"/>
</dbReference>
<dbReference type="InterPro" id="IPR050468">
    <property type="entry name" value="Cuticle_Struct_Prot"/>
</dbReference>
<protein>
    <recommendedName>
        <fullName evidence="4">Cuticle protein 10.9-like</fullName>
    </recommendedName>
</protein>
<proteinExistence type="predicted"/>
<organism evidence="2 3">
    <name type="scientific">Tropilaelaps mercedesae</name>
    <dbReference type="NCBI Taxonomy" id="418985"/>
    <lineage>
        <taxon>Eukaryota</taxon>
        <taxon>Metazoa</taxon>
        <taxon>Ecdysozoa</taxon>
        <taxon>Arthropoda</taxon>
        <taxon>Chelicerata</taxon>
        <taxon>Arachnida</taxon>
        <taxon>Acari</taxon>
        <taxon>Parasitiformes</taxon>
        <taxon>Mesostigmata</taxon>
        <taxon>Gamasina</taxon>
        <taxon>Dermanyssoidea</taxon>
        <taxon>Laelapidae</taxon>
        <taxon>Tropilaelaps</taxon>
    </lineage>
</organism>
<accession>A0A1V9XKN2</accession>
<reference evidence="2 3" key="1">
    <citation type="journal article" date="2017" name="Gigascience">
        <title>Draft genome of the honey bee ectoparasitic mite, Tropilaelaps mercedesae, is shaped by the parasitic life history.</title>
        <authorList>
            <person name="Dong X."/>
            <person name="Armstrong S.D."/>
            <person name="Xia D."/>
            <person name="Makepeace B.L."/>
            <person name="Darby A.C."/>
            <person name="Kadowaki T."/>
        </authorList>
    </citation>
    <scope>NUCLEOTIDE SEQUENCE [LARGE SCALE GENOMIC DNA]</scope>
    <source>
        <strain evidence="2">Wuxi-XJTLU</strain>
    </source>
</reference>
<keyword evidence="1" id="KW-0193">Cuticle</keyword>
<dbReference type="InParanoid" id="A0A1V9XKN2"/>
<dbReference type="EMBL" id="MNPL01008739">
    <property type="protein sequence ID" value="OQR74094.1"/>
    <property type="molecule type" value="Genomic_DNA"/>
</dbReference>